<proteinExistence type="predicted"/>
<name>A0A2P8G8H3_9BACT</name>
<dbReference type="SUPFAM" id="SSF46894">
    <property type="entry name" value="C-terminal effector domain of the bipartite response regulators"/>
    <property type="match status" value="1"/>
</dbReference>
<dbReference type="GO" id="GO:0005829">
    <property type="term" value="C:cytosol"/>
    <property type="evidence" value="ECO:0007669"/>
    <property type="project" value="TreeGrafter"/>
</dbReference>
<protein>
    <submittedName>
        <fullName evidence="10">Winged helix family two component transcriptional regulator</fullName>
    </submittedName>
</protein>
<keyword evidence="11" id="KW-1185">Reference proteome</keyword>
<dbReference type="Proteomes" id="UP000241964">
    <property type="component" value="Unassembled WGS sequence"/>
</dbReference>
<dbReference type="GO" id="GO:0000976">
    <property type="term" value="F:transcription cis-regulatory region binding"/>
    <property type="evidence" value="ECO:0007669"/>
    <property type="project" value="TreeGrafter"/>
</dbReference>
<keyword evidence="2" id="KW-0902">Two-component regulatory system</keyword>
<dbReference type="Pfam" id="PF00072">
    <property type="entry name" value="Response_reg"/>
    <property type="match status" value="1"/>
</dbReference>
<dbReference type="InterPro" id="IPR001867">
    <property type="entry name" value="OmpR/PhoB-type_DNA-bd"/>
</dbReference>
<dbReference type="GO" id="GO:0032993">
    <property type="term" value="C:protein-DNA complex"/>
    <property type="evidence" value="ECO:0007669"/>
    <property type="project" value="TreeGrafter"/>
</dbReference>
<keyword evidence="1 6" id="KW-0597">Phosphoprotein</keyword>
<feature type="domain" description="OmpR/PhoB-type" evidence="9">
    <location>
        <begin position="162"/>
        <end position="260"/>
    </location>
</feature>
<reference evidence="10 11" key="1">
    <citation type="submission" date="2018-03" db="EMBL/GenBank/DDBJ databases">
        <title>Genomic Encyclopedia of Archaeal and Bacterial Type Strains, Phase II (KMG-II): from individual species to whole genera.</title>
        <authorList>
            <person name="Goeker M."/>
        </authorList>
    </citation>
    <scope>NUCLEOTIDE SEQUENCE [LARGE SCALE GENOMIC DNA]</scope>
    <source>
        <strain evidence="10 11">DSM 29057</strain>
    </source>
</reference>
<dbReference type="FunFam" id="1.10.10.10:FF:000005">
    <property type="entry name" value="Two-component system response regulator"/>
    <property type="match status" value="1"/>
</dbReference>
<dbReference type="AlphaFoldDB" id="A0A2P8G8H3"/>
<evidence type="ECO:0000256" key="6">
    <source>
        <dbReference type="PROSITE-ProRule" id="PRU00169"/>
    </source>
</evidence>
<evidence type="ECO:0000256" key="2">
    <source>
        <dbReference type="ARBA" id="ARBA00023012"/>
    </source>
</evidence>
<dbReference type="PANTHER" id="PTHR48111:SF22">
    <property type="entry name" value="REGULATOR OF RPOS"/>
    <property type="match status" value="1"/>
</dbReference>
<dbReference type="SMART" id="SM00448">
    <property type="entry name" value="REC"/>
    <property type="match status" value="1"/>
</dbReference>
<dbReference type="PANTHER" id="PTHR48111">
    <property type="entry name" value="REGULATOR OF RPOS"/>
    <property type="match status" value="1"/>
</dbReference>
<dbReference type="SMART" id="SM00862">
    <property type="entry name" value="Trans_reg_C"/>
    <property type="match status" value="1"/>
</dbReference>
<dbReference type="InterPro" id="IPR016032">
    <property type="entry name" value="Sig_transdc_resp-reg_C-effctor"/>
</dbReference>
<evidence type="ECO:0000259" key="9">
    <source>
        <dbReference type="PROSITE" id="PS51755"/>
    </source>
</evidence>
<keyword evidence="4 7" id="KW-0238">DNA-binding</keyword>
<evidence type="ECO:0000259" key="8">
    <source>
        <dbReference type="PROSITE" id="PS50110"/>
    </source>
</evidence>
<sequence length="266" mass="30332">MVPTTEMSEKCIAMRFFYTLHFKTSIAMPFSKLPMKLLLVEDEPNVISLIQRSLTANGHEITIAMDGQSGLQMALQHQFDVIILDLMIPIINGMEVCRRARQAQVTTPILMLTALGTTENIVSGLDAGADDYMTKPFKLAELEARLRTLIRRGKEPEKEKNDKILTLGDLVLDKVTKTVKRGGQPIELTATEFRLLEYLLSNTNRVLNRMEILENVWDINFNLGTNVVDVYINYLRKKIDKNHDIKLIHTVFGMGYVVRQSYEDTK</sequence>
<dbReference type="PROSITE" id="PS51755">
    <property type="entry name" value="OMPR_PHOB"/>
    <property type="match status" value="1"/>
</dbReference>
<feature type="domain" description="Response regulatory" evidence="8">
    <location>
        <begin position="36"/>
        <end position="150"/>
    </location>
</feature>
<evidence type="ECO:0000313" key="11">
    <source>
        <dbReference type="Proteomes" id="UP000241964"/>
    </source>
</evidence>
<dbReference type="Gene3D" id="3.40.50.2300">
    <property type="match status" value="1"/>
</dbReference>
<gene>
    <name evidence="10" type="ORF">CLV60_104224</name>
</gene>
<dbReference type="CDD" id="cd00383">
    <property type="entry name" value="trans_reg_C"/>
    <property type="match status" value="1"/>
</dbReference>
<evidence type="ECO:0000313" key="10">
    <source>
        <dbReference type="EMBL" id="PSL30282.1"/>
    </source>
</evidence>
<dbReference type="Gene3D" id="6.10.250.690">
    <property type="match status" value="1"/>
</dbReference>
<dbReference type="SUPFAM" id="SSF52172">
    <property type="entry name" value="CheY-like"/>
    <property type="match status" value="1"/>
</dbReference>
<keyword evidence="5" id="KW-0804">Transcription</keyword>
<accession>A0A2P8G8H3</accession>
<feature type="modified residue" description="4-aspartylphosphate" evidence="6">
    <location>
        <position position="85"/>
    </location>
</feature>
<dbReference type="InterPro" id="IPR011006">
    <property type="entry name" value="CheY-like_superfamily"/>
</dbReference>
<comment type="caution">
    <text evidence="10">The sequence shown here is derived from an EMBL/GenBank/DDBJ whole genome shotgun (WGS) entry which is preliminary data.</text>
</comment>
<dbReference type="Gene3D" id="1.10.10.10">
    <property type="entry name" value="Winged helix-like DNA-binding domain superfamily/Winged helix DNA-binding domain"/>
    <property type="match status" value="1"/>
</dbReference>
<evidence type="ECO:0000256" key="3">
    <source>
        <dbReference type="ARBA" id="ARBA00023015"/>
    </source>
</evidence>
<dbReference type="EMBL" id="PYAS01000004">
    <property type="protein sequence ID" value="PSL30282.1"/>
    <property type="molecule type" value="Genomic_DNA"/>
</dbReference>
<evidence type="ECO:0000256" key="4">
    <source>
        <dbReference type="ARBA" id="ARBA00023125"/>
    </source>
</evidence>
<evidence type="ECO:0000256" key="1">
    <source>
        <dbReference type="ARBA" id="ARBA00022553"/>
    </source>
</evidence>
<dbReference type="PROSITE" id="PS50110">
    <property type="entry name" value="RESPONSE_REGULATORY"/>
    <property type="match status" value="1"/>
</dbReference>
<dbReference type="InterPro" id="IPR001789">
    <property type="entry name" value="Sig_transdc_resp-reg_receiver"/>
</dbReference>
<dbReference type="GO" id="GO:0000156">
    <property type="term" value="F:phosphorelay response regulator activity"/>
    <property type="evidence" value="ECO:0007669"/>
    <property type="project" value="TreeGrafter"/>
</dbReference>
<dbReference type="Pfam" id="PF00486">
    <property type="entry name" value="Trans_reg_C"/>
    <property type="match status" value="1"/>
</dbReference>
<dbReference type="FunFam" id="3.40.50.2300:FF:000001">
    <property type="entry name" value="DNA-binding response regulator PhoB"/>
    <property type="match status" value="1"/>
</dbReference>
<keyword evidence="3" id="KW-0805">Transcription regulation</keyword>
<organism evidence="10 11">
    <name type="scientific">Dyadobacter jiangsuensis</name>
    <dbReference type="NCBI Taxonomy" id="1591085"/>
    <lineage>
        <taxon>Bacteria</taxon>
        <taxon>Pseudomonadati</taxon>
        <taxon>Bacteroidota</taxon>
        <taxon>Cytophagia</taxon>
        <taxon>Cytophagales</taxon>
        <taxon>Spirosomataceae</taxon>
        <taxon>Dyadobacter</taxon>
    </lineage>
</organism>
<dbReference type="GO" id="GO:0006355">
    <property type="term" value="P:regulation of DNA-templated transcription"/>
    <property type="evidence" value="ECO:0007669"/>
    <property type="project" value="InterPro"/>
</dbReference>
<dbReference type="InterPro" id="IPR039420">
    <property type="entry name" value="WalR-like"/>
</dbReference>
<evidence type="ECO:0000256" key="7">
    <source>
        <dbReference type="PROSITE-ProRule" id="PRU01091"/>
    </source>
</evidence>
<feature type="DNA-binding region" description="OmpR/PhoB-type" evidence="7">
    <location>
        <begin position="162"/>
        <end position="260"/>
    </location>
</feature>
<dbReference type="InterPro" id="IPR036388">
    <property type="entry name" value="WH-like_DNA-bd_sf"/>
</dbReference>
<evidence type="ECO:0000256" key="5">
    <source>
        <dbReference type="ARBA" id="ARBA00023163"/>
    </source>
</evidence>